<keyword evidence="1" id="KW-1133">Transmembrane helix</keyword>
<feature type="transmembrane region" description="Helical" evidence="1">
    <location>
        <begin position="77"/>
        <end position="95"/>
    </location>
</feature>
<proteinExistence type="predicted"/>
<gene>
    <name evidence="2" type="ORF">EA462_10595</name>
</gene>
<name>A0A3N6M189_9EURY</name>
<dbReference type="EMBL" id="REFY01000004">
    <property type="protein sequence ID" value="RQG88841.1"/>
    <property type="molecule type" value="Genomic_DNA"/>
</dbReference>
<dbReference type="RefSeq" id="WP_124178532.1">
    <property type="nucleotide sequence ID" value="NZ_REFY01000004.1"/>
</dbReference>
<comment type="caution">
    <text evidence="2">The sequence shown here is derived from an EMBL/GenBank/DDBJ whole genome shotgun (WGS) entry which is preliminary data.</text>
</comment>
<keyword evidence="1" id="KW-0812">Transmembrane</keyword>
<feature type="transmembrane region" description="Helical" evidence="1">
    <location>
        <begin position="20"/>
        <end position="41"/>
    </location>
</feature>
<organism evidence="2 3">
    <name type="scientific">Natrarchaeobius halalkaliphilus</name>
    <dbReference type="NCBI Taxonomy" id="1679091"/>
    <lineage>
        <taxon>Archaea</taxon>
        <taxon>Methanobacteriati</taxon>
        <taxon>Methanobacteriota</taxon>
        <taxon>Stenosarchaea group</taxon>
        <taxon>Halobacteria</taxon>
        <taxon>Halobacteriales</taxon>
        <taxon>Natrialbaceae</taxon>
        <taxon>Natrarchaeobius</taxon>
    </lineage>
</organism>
<reference evidence="2 3" key="1">
    <citation type="submission" date="2018-10" db="EMBL/GenBank/DDBJ databases">
        <title>Natrarchaeobius chitinivorans gen. nov., sp. nov., and Natrarchaeobius haloalkaliphilus sp. nov., alkaliphilic, chitin-utilizing haloarchaea from hypersaline alkaline lakes.</title>
        <authorList>
            <person name="Sorokin D.Y."/>
            <person name="Elcheninov A.G."/>
            <person name="Kostrikina N.A."/>
            <person name="Bale N.J."/>
            <person name="Sinninghe Damste J.S."/>
            <person name="Khijniak T.V."/>
            <person name="Kublanov I.V."/>
            <person name="Toshchakov S.V."/>
        </authorList>
    </citation>
    <scope>NUCLEOTIDE SEQUENCE [LARGE SCALE GENOMIC DNA]</scope>
    <source>
        <strain evidence="2 3">AArcht-Sl</strain>
    </source>
</reference>
<protein>
    <submittedName>
        <fullName evidence="2">Uncharacterized protein</fullName>
    </submittedName>
</protein>
<feature type="transmembrane region" description="Helical" evidence="1">
    <location>
        <begin position="53"/>
        <end position="71"/>
    </location>
</feature>
<keyword evidence="1" id="KW-0472">Membrane</keyword>
<sequence length="105" mass="11853">MYQGSEKYFIRTFIARFGFLYGAGGTVNTALQLLVINIGLLSRQPQNFETLPYFVEAWVSIVLPILPPYTAGDVLNVLFNLLIAALIALSWTLSWSEGMYRHHGR</sequence>
<accession>A0A3N6M189</accession>
<evidence type="ECO:0000313" key="2">
    <source>
        <dbReference type="EMBL" id="RQG88841.1"/>
    </source>
</evidence>
<keyword evidence="3" id="KW-1185">Reference proteome</keyword>
<evidence type="ECO:0000313" key="3">
    <source>
        <dbReference type="Proteomes" id="UP000273828"/>
    </source>
</evidence>
<dbReference type="Proteomes" id="UP000273828">
    <property type="component" value="Unassembled WGS sequence"/>
</dbReference>
<evidence type="ECO:0000256" key="1">
    <source>
        <dbReference type="SAM" id="Phobius"/>
    </source>
</evidence>
<dbReference type="AlphaFoldDB" id="A0A3N6M189"/>